<dbReference type="CDD" id="cd04729">
    <property type="entry name" value="NanE"/>
    <property type="match status" value="1"/>
</dbReference>
<keyword evidence="5 7" id="KW-0413">Isomerase</keyword>
<comment type="pathway">
    <text evidence="3 7">Amino-sugar metabolism; N-acetylneuraminate degradation; D-fructose 6-phosphate from N-acetylneuraminate: step 3/5.</text>
</comment>
<dbReference type="HAMAP" id="MF_01235">
    <property type="entry name" value="ManNAc6P_epimer"/>
    <property type="match status" value="1"/>
</dbReference>
<dbReference type="FunFam" id="3.20.20.70:FF:000035">
    <property type="entry name" value="Putative N-acetylmannosamine-6-phosphate 2-epimerase"/>
    <property type="match status" value="1"/>
</dbReference>
<dbReference type="InterPro" id="IPR011060">
    <property type="entry name" value="RibuloseP-bd_barrel"/>
</dbReference>
<protein>
    <recommendedName>
        <fullName evidence="7">Putative N-acetylmannosamine-6-phosphate 2-epimerase</fullName>
        <ecNumber evidence="7">5.1.3.9</ecNumber>
    </recommendedName>
    <alternativeName>
        <fullName evidence="7">ManNAc-6-P epimerase</fullName>
    </alternativeName>
</protein>
<dbReference type="Pfam" id="PF04131">
    <property type="entry name" value="NanE"/>
    <property type="match status" value="1"/>
</dbReference>
<comment type="function">
    <text evidence="2 7">Converts N-acetylmannosamine-6-phosphate (ManNAc-6-P) to N-acetylglucosamine-6-phosphate (GlcNAc-6-P).</text>
</comment>
<evidence type="ECO:0000313" key="9">
    <source>
        <dbReference type="Proteomes" id="UP000198666"/>
    </source>
</evidence>
<evidence type="ECO:0000256" key="4">
    <source>
        <dbReference type="ARBA" id="ARBA00007439"/>
    </source>
</evidence>
<name>A0A1G6R082_9BACI</name>
<dbReference type="GO" id="GO:0006053">
    <property type="term" value="P:N-acetylmannosamine catabolic process"/>
    <property type="evidence" value="ECO:0007669"/>
    <property type="project" value="TreeGrafter"/>
</dbReference>
<dbReference type="NCBIfam" id="NF002231">
    <property type="entry name" value="PRK01130.1"/>
    <property type="match status" value="1"/>
</dbReference>
<evidence type="ECO:0000256" key="7">
    <source>
        <dbReference type="HAMAP-Rule" id="MF_01235"/>
    </source>
</evidence>
<evidence type="ECO:0000256" key="2">
    <source>
        <dbReference type="ARBA" id="ARBA00002147"/>
    </source>
</evidence>
<dbReference type="AlphaFoldDB" id="A0A1G6R082"/>
<dbReference type="OrthoDB" id="9781704at2"/>
<dbReference type="Proteomes" id="UP000198666">
    <property type="component" value="Unassembled WGS sequence"/>
</dbReference>
<keyword evidence="6 7" id="KW-0119">Carbohydrate metabolism</keyword>
<evidence type="ECO:0000256" key="1">
    <source>
        <dbReference type="ARBA" id="ARBA00000056"/>
    </source>
</evidence>
<evidence type="ECO:0000313" key="8">
    <source>
        <dbReference type="EMBL" id="SDC97843.1"/>
    </source>
</evidence>
<dbReference type="UniPathway" id="UPA00629">
    <property type="reaction ID" value="UER00682"/>
</dbReference>
<dbReference type="Gene3D" id="3.20.20.70">
    <property type="entry name" value="Aldolase class I"/>
    <property type="match status" value="1"/>
</dbReference>
<dbReference type="InterPro" id="IPR013785">
    <property type="entry name" value="Aldolase_TIM"/>
</dbReference>
<comment type="catalytic activity">
    <reaction evidence="1 7">
        <text>an N-acyl-D-glucosamine 6-phosphate = an N-acyl-D-mannosamine 6-phosphate</text>
        <dbReference type="Rhea" id="RHEA:23932"/>
        <dbReference type="ChEBI" id="CHEBI:57599"/>
        <dbReference type="ChEBI" id="CHEBI:57666"/>
        <dbReference type="EC" id="5.1.3.9"/>
    </reaction>
</comment>
<dbReference type="RefSeq" id="WP_093727364.1">
    <property type="nucleotide sequence ID" value="NZ_FMZB01000005.1"/>
</dbReference>
<dbReference type="EMBL" id="FMZB01000005">
    <property type="protein sequence ID" value="SDC97843.1"/>
    <property type="molecule type" value="Genomic_DNA"/>
</dbReference>
<evidence type="ECO:0000256" key="6">
    <source>
        <dbReference type="ARBA" id="ARBA00023277"/>
    </source>
</evidence>
<proteinExistence type="inferred from homology"/>
<reference evidence="9" key="1">
    <citation type="submission" date="2016-10" db="EMBL/GenBank/DDBJ databases">
        <authorList>
            <person name="Varghese N."/>
            <person name="Submissions S."/>
        </authorList>
    </citation>
    <scope>NUCLEOTIDE SEQUENCE [LARGE SCALE GENOMIC DNA]</scope>
    <source>
        <strain evidence="9">DSM 21620</strain>
    </source>
</reference>
<accession>A0A1G6R082</accession>
<dbReference type="GO" id="GO:0005975">
    <property type="term" value="P:carbohydrate metabolic process"/>
    <property type="evidence" value="ECO:0007669"/>
    <property type="project" value="UniProtKB-UniRule"/>
</dbReference>
<dbReference type="EC" id="5.1.3.9" evidence="7"/>
<organism evidence="8 9">
    <name type="scientific">Terribacillus halophilus</name>
    <dbReference type="NCBI Taxonomy" id="361279"/>
    <lineage>
        <taxon>Bacteria</taxon>
        <taxon>Bacillati</taxon>
        <taxon>Bacillota</taxon>
        <taxon>Bacilli</taxon>
        <taxon>Bacillales</taxon>
        <taxon>Bacillaceae</taxon>
        <taxon>Terribacillus</taxon>
    </lineage>
</organism>
<dbReference type="STRING" id="361279.SAMN05421663_105292"/>
<dbReference type="PANTHER" id="PTHR36204:SF1">
    <property type="entry name" value="N-ACETYLMANNOSAMINE-6-PHOSPHATE 2-EPIMERASE-RELATED"/>
    <property type="match status" value="1"/>
</dbReference>
<dbReference type="GO" id="GO:0019262">
    <property type="term" value="P:N-acetylneuraminate catabolic process"/>
    <property type="evidence" value="ECO:0007669"/>
    <property type="project" value="UniProtKB-UniRule"/>
</dbReference>
<dbReference type="SUPFAM" id="SSF51366">
    <property type="entry name" value="Ribulose-phoshate binding barrel"/>
    <property type="match status" value="1"/>
</dbReference>
<evidence type="ECO:0000256" key="5">
    <source>
        <dbReference type="ARBA" id="ARBA00023235"/>
    </source>
</evidence>
<keyword evidence="9" id="KW-1185">Reference proteome</keyword>
<dbReference type="GO" id="GO:0047465">
    <property type="term" value="F:N-acylglucosamine-6-phosphate 2-epimerase activity"/>
    <property type="evidence" value="ECO:0007669"/>
    <property type="project" value="UniProtKB-EC"/>
</dbReference>
<gene>
    <name evidence="7" type="primary">nanE</name>
    <name evidence="8" type="ORF">SAMN05421663_105292</name>
</gene>
<comment type="similarity">
    <text evidence="4 7">Belongs to the NanE family.</text>
</comment>
<dbReference type="PANTHER" id="PTHR36204">
    <property type="entry name" value="N-ACETYLMANNOSAMINE-6-PHOSPHATE 2-EPIMERASE-RELATED"/>
    <property type="match status" value="1"/>
</dbReference>
<dbReference type="InterPro" id="IPR007260">
    <property type="entry name" value="NanE"/>
</dbReference>
<evidence type="ECO:0000256" key="3">
    <source>
        <dbReference type="ARBA" id="ARBA00005081"/>
    </source>
</evidence>
<dbReference type="GO" id="GO:0005829">
    <property type="term" value="C:cytosol"/>
    <property type="evidence" value="ECO:0007669"/>
    <property type="project" value="TreeGrafter"/>
</dbReference>
<sequence>MLNDVKNNLIVSCQALPEEPLHSSFIMSKMALAAKQGGAKGIRANSKEDIIEIKKEVNLPVVGIIKRDYEGSSVYITPTYQEIDELLESGCEMIAMDATERRRPENIELIKLVKYVREKDPTIQLMADIATLEDAIQANQLGFDCVSTTLYGYTEDTSNKKLYDNDFEFLKRIIENVSIPVIAEGNILTPEMAKRCLYIGAYAVVVGGAITRPQQITERFSEEIQLG</sequence>